<feature type="region of interest" description="Disordered" evidence="2">
    <location>
        <begin position="1"/>
        <end position="49"/>
    </location>
</feature>
<evidence type="ECO:0000313" key="4">
    <source>
        <dbReference type="Proteomes" id="UP001152300"/>
    </source>
</evidence>
<protein>
    <submittedName>
        <fullName evidence="3">Uncharacterized protein</fullName>
    </submittedName>
</protein>
<comment type="caution">
    <text evidence="3">The sequence shown here is derived from an EMBL/GenBank/DDBJ whole genome shotgun (WGS) entry which is preliminary data.</text>
</comment>
<accession>A0A9X0AVK0</accession>
<evidence type="ECO:0000313" key="3">
    <source>
        <dbReference type="EMBL" id="KAJ8069520.1"/>
    </source>
</evidence>
<dbReference type="OrthoDB" id="303107at2759"/>
<dbReference type="AlphaFoldDB" id="A0A9X0AVK0"/>
<dbReference type="EMBL" id="JAPEIS010000002">
    <property type="protein sequence ID" value="KAJ8069520.1"/>
    <property type="molecule type" value="Genomic_DNA"/>
</dbReference>
<name>A0A9X0AVK0_9HELO</name>
<keyword evidence="4" id="KW-1185">Reference proteome</keyword>
<keyword evidence="1" id="KW-0175">Coiled coil</keyword>
<evidence type="ECO:0000256" key="1">
    <source>
        <dbReference type="SAM" id="Coils"/>
    </source>
</evidence>
<proteinExistence type="predicted"/>
<gene>
    <name evidence="3" type="ORF">OCU04_003171</name>
</gene>
<sequence>MGRPQPSRTAKRANSHVPKAKSPAKAAISNVHKESKIFLPSETHSEDGRNDEIAEWRHHKHVGAKNPENMQENYRRDLQKKEAEIIAIRDQWDGDLRELHGRIEKLQQTKLELESKASNLEAAAIAVRNAGRDTLAYEIGQKNREIWMLTNKIHLQFEVPSVKEREAKHLPPQTIDTAMNEIRLELQAMTEMQDFGRTQSPKEWFDGDLTHLVNSAFASLEGSNDGKLHLKRLGVKLGPSAVFSILALAALRDWVFLTDFPHIESGSLSLIEAYRNIAFNKGEHLP</sequence>
<reference evidence="3" key="1">
    <citation type="submission" date="2022-11" db="EMBL/GenBank/DDBJ databases">
        <title>Genome Resource of Sclerotinia nivalis Strain SnTB1, a Plant Pathogen Isolated from American Ginseng.</title>
        <authorList>
            <person name="Fan S."/>
        </authorList>
    </citation>
    <scope>NUCLEOTIDE SEQUENCE</scope>
    <source>
        <strain evidence="3">SnTB1</strain>
    </source>
</reference>
<feature type="coiled-coil region" evidence="1">
    <location>
        <begin position="71"/>
        <end position="123"/>
    </location>
</feature>
<organism evidence="3 4">
    <name type="scientific">Sclerotinia nivalis</name>
    <dbReference type="NCBI Taxonomy" id="352851"/>
    <lineage>
        <taxon>Eukaryota</taxon>
        <taxon>Fungi</taxon>
        <taxon>Dikarya</taxon>
        <taxon>Ascomycota</taxon>
        <taxon>Pezizomycotina</taxon>
        <taxon>Leotiomycetes</taxon>
        <taxon>Helotiales</taxon>
        <taxon>Sclerotiniaceae</taxon>
        <taxon>Sclerotinia</taxon>
    </lineage>
</organism>
<dbReference type="Proteomes" id="UP001152300">
    <property type="component" value="Unassembled WGS sequence"/>
</dbReference>
<evidence type="ECO:0000256" key="2">
    <source>
        <dbReference type="SAM" id="MobiDB-lite"/>
    </source>
</evidence>